<dbReference type="NCBIfam" id="TIGR00536">
    <property type="entry name" value="hemK_fam"/>
    <property type="match status" value="1"/>
</dbReference>
<evidence type="ECO:0000313" key="8">
    <source>
        <dbReference type="Proteomes" id="UP001227101"/>
    </source>
</evidence>
<gene>
    <name evidence="7" type="ORF">QP939_43085</name>
</gene>
<keyword evidence="4" id="KW-0949">S-adenosyl-L-methionine</keyword>
<dbReference type="SUPFAM" id="SSF53335">
    <property type="entry name" value="S-adenosyl-L-methionine-dependent methyltransferases"/>
    <property type="match status" value="1"/>
</dbReference>
<sequence length="258" mass="26706">MDTPTVVSRLRAAGCVFAEDEADLLVAAAATPAELDALVESRVAGLPLEHLLGWAEFHGLRITVGPGVFVPRHRTEFLVDVAVSLAPPEPVVLDLCCGSGALGAAFAAAHRPRELHAADVEPAAVACARVNLPDAHVHEGDLYDALPDSLRGRVDVLLANVPYVPSDAVETMPPEARLHEPLVALDGGADGLDLARRVAAGAPRWLAPGGTVLVESGERQAPVLADVFAAAGLTPRVHESEDLGATVVTGTAPVHPHA</sequence>
<keyword evidence="2" id="KW-0489">Methyltransferase</keyword>
<feature type="domain" description="Methyltransferase small" evidence="6">
    <location>
        <begin position="76"/>
        <end position="168"/>
    </location>
</feature>
<dbReference type="InterPro" id="IPR007848">
    <property type="entry name" value="Small_mtfrase_dom"/>
</dbReference>
<dbReference type="EC" id="2.1.1.297" evidence="1"/>
<dbReference type="Pfam" id="PF05175">
    <property type="entry name" value="MTS"/>
    <property type="match status" value="1"/>
</dbReference>
<dbReference type="InterPro" id="IPR050320">
    <property type="entry name" value="N5-glutamine_MTase"/>
</dbReference>
<keyword evidence="8" id="KW-1185">Reference proteome</keyword>
<dbReference type="PANTHER" id="PTHR18895">
    <property type="entry name" value="HEMK METHYLTRANSFERASE"/>
    <property type="match status" value="1"/>
</dbReference>
<dbReference type="PANTHER" id="PTHR18895:SF74">
    <property type="entry name" value="MTRF1L RELEASE FACTOR GLUTAMINE METHYLTRANSFERASE"/>
    <property type="match status" value="1"/>
</dbReference>
<proteinExistence type="predicted"/>
<evidence type="ECO:0000256" key="4">
    <source>
        <dbReference type="ARBA" id="ARBA00022691"/>
    </source>
</evidence>
<dbReference type="InterPro" id="IPR022446">
    <property type="entry name" value="MeTrfrase_put"/>
</dbReference>
<dbReference type="NCBIfam" id="TIGR03704">
    <property type="entry name" value="PrmC_rel_meth"/>
    <property type="match status" value="1"/>
</dbReference>
<evidence type="ECO:0000259" key="6">
    <source>
        <dbReference type="Pfam" id="PF05175"/>
    </source>
</evidence>
<dbReference type="RefSeq" id="WP_285452549.1">
    <property type="nucleotide sequence ID" value="NZ_CP127173.1"/>
</dbReference>
<evidence type="ECO:0000256" key="1">
    <source>
        <dbReference type="ARBA" id="ARBA00012771"/>
    </source>
</evidence>
<dbReference type="EMBL" id="CP127173">
    <property type="protein sequence ID" value="WIV55536.1"/>
    <property type="molecule type" value="Genomic_DNA"/>
</dbReference>
<accession>A0ABY8XIS1</accession>
<reference evidence="7 8" key="1">
    <citation type="submission" date="2023-06" db="EMBL/GenBank/DDBJ databases">
        <authorList>
            <person name="Oyuntsetseg B."/>
            <person name="Kim S.B."/>
        </authorList>
    </citation>
    <scope>NUCLEOTIDE SEQUENCE [LARGE SCALE GENOMIC DNA]</scope>
    <source>
        <strain evidence="7 8">2-2</strain>
    </source>
</reference>
<organism evidence="7 8">
    <name type="scientific">Amycolatopsis nalaikhensis</name>
    <dbReference type="NCBI Taxonomy" id="715472"/>
    <lineage>
        <taxon>Bacteria</taxon>
        <taxon>Bacillati</taxon>
        <taxon>Actinomycetota</taxon>
        <taxon>Actinomycetes</taxon>
        <taxon>Pseudonocardiales</taxon>
        <taxon>Pseudonocardiaceae</taxon>
        <taxon>Amycolatopsis</taxon>
    </lineage>
</organism>
<name>A0ABY8XIS1_9PSEU</name>
<evidence type="ECO:0000256" key="2">
    <source>
        <dbReference type="ARBA" id="ARBA00022603"/>
    </source>
</evidence>
<dbReference type="InterPro" id="IPR029063">
    <property type="entry name" value="SAM-dependent_MTases_sf"/>
</dbReference>
<dbReference type="Gene3D" id="3.40.50.150">
    <property type="entry name" value="Vaccinia Virus protein VP39"/>
    <property type="match status" value="1"/>
</dbReference>
<dbReference type="Proteomes" id="UP001227101">
    <property type="component" value="Chromosome"/>
</dbReference>
<protein>
    <recommendedName>
        <fullName evidence="1">peptide chain release factor N(5)-glutamine methyltransferase</fullName>
        <ecNumber evidence="1">2.1.1.297</ecNumber>
    </recommendedName>
</protein>
<evidence type="ECO:0000256" key="5">
    <source>
        <dbReference type="ARBA" id="ARBA00048391"/>
    </source>
</evidence>
<keyword evidence="3" id="KW-0808">Transferase</keyword>
<evidence type="ECO:0000313" key="7">
    <source>
        <dbReference type="EMBL" id="WIV55536.1"/>
    </source>
</evidence>
<comment type="catalytic activity">
    <reaction evidence="5">
        <text>L-glutaminyl-[peptide chain release factor] + S-adenosyl-L-methionine = N(5)-methyl-L-glutaminyl-[peptide chain release factor] + S-adenosyl-L-homocysteine + H(+)</text>
        <dbReference type="Rhea" id="RHEA:42896"/>
        <dbReference type="Rhea" id="RHEA-COMP:10271"/>
        <dbReference type="Rhea" id="RHEA-COMP:10272"/>
        <dbReference type="ChEBI" id="CHEBI:15378"/>
        <dbReference type="ChEBI" id="CHEBI:30011"/>
        <dbReference type="ChEBI" id="CHEBI:57856"/>
        <dbReference type="ChEBI" id="CHEBI:59789"/>
        <dbReference type="ChEBI" id="CHEBI:61891"/>
        <dbReference type="EC" id="2.1.1.297"/>
    </reaction>
</comment>
<evidence type="ECO:0000256" key="3">
    <source>
        <dbReference type="ARBA" id="ARBA00022679"/>
    </source>
</evidence>
<dbReference type="InterPro" id="IPR004556">
    <property type="entry name" value="HemK-like"/>
</dbReference>